<keyword evidence="4 7" id="KW-0862">Zinc</keyword>
<dbReference type="GO" id="GO:0008270">
    <property type="term" value="F:zinc ion binding"/>
    <property type="evidence" value="ECO:0007669"/>
    <property type="project" value="UniProtKB-UniRule"/>
</dbReference>
<feature type="region of interest" description="Disordered" evidence="9">
    <location>
        <begin position="23"/>
        <end position="87"/>
    </location>
</feature>
<feature type="active site" evidence="7">
    <location>
        <position position="187"/>
    </location>
</feature>
<dbReference type="InterPro" id="IPR034035">
    <property type="entry name" value="Astacin-like_dom"/>
</dbReference>
<evidence type="ECO:0000256" key="10">
    <source>
        <dbReference type="SAM" id="SignalP"/>
    </source>
</evidence>
<protein>
    <recommendedName>
        <fullName evidence="8">Metalloendopeptidase</fullName>
        <ecNumber evidence="8">3.4.24.-</ecNumber>
    </recommendedName>
</protein>
<keyword evidence="10" id="KW-0732">Signal</keyword>
<feature type="domain" description="Peptidase M12A" evidence="11">
    <location>
        <begin position="83"/>
        <end position="290"/>
    </location>
</feature>
<dbReference type="InterPro" id="IPR000742">
    <property type="entry name" value="EGF"/>
</dbReference>
<dbReference type="PANTHER" id="PTHR10127">
    <property type="entry name" value="DISCOIDIN, CUB, EGF, LAMININ , AND ZINC METALLOPROTEASE DOMAIN CONTAINING"/>
    <property type="match status" value="1"/>
</dbReference>
<dbReference type="RefSeq" id="XP_038063659.1">
    <property type="nucleotide sequence ID" value="XM_038207731.1"/>
</dbReference>
<dbReference type="Pfam" id="PF01400">
    <property type="entry name" value="Astacin"/>
    <property type="match status" value="1"/>
</dbReference>
<dbReference type="PROSITE" id="PS51864">
    <property type="entry name" value="ASTACIN"/>
    <property type="match status" value="1"/>
</dbReference>
<feature type="compositionally biased region" description="Basic and acidic residues" evidence="9">
    <location>
        <begin position="71"/>
        <end position="82"/>
    </location>
</feature>
<dbReference type="InterPro" id="IPR000859">
    <property type="entry name" value="CUB_dom"/>
</dbReference>
<evidence type="ECO:0000256" key="4">
    <source>
        <dbReference type="ARBA" id="ARBA00022833"/>
    </source>
</evidence>
<accession>A0A914AJR5</accession>
<keyword evidence="2 7" id="KW-0479">Metal-binding</keyword>
<dbReference type="Proteomes" id="UP000887568">
    <property type="component" value="Unplaced"/>
</dbReference>
<evidence type="ECO:0000256" key="3">
    <source>
        <dbReference type="ARBA" id="ARBA00022801"/>
    </source>
</evidence>
<dbReference type="PROSITE" id="PS01186">
    <property type="entry name" value="EGF_2"/>
    <property type="match status" value="1"/>
</dbReference>
<dbReference type="PRINTS" id="PR00480">
    <property type="entry name" value="ASTACIN"/>
</dbReference>
<feature type="binding site" evidence="7">
    <location>
        <position position="186"/>
    </location>
    <ligand>
        <name>Zn(2+)</name>
        <dbReference type="ChEBI" id="CHEBI:29105"/>
        <note>catalytic</note>
    </ligand>
</feature>
<comment type="caution">
    <text evidence="7">Lacks conserved residue(s) required for the propagation of feature annotation.</text>
</comment>
<keyword evidence="13" id="KW-1185">Reference proteome</keyword>
<keyword evidence="1 7" id="KW-0645">Protease</keyword>
<dbReference type="EC" id="3.4.24.-" evidence="8"/>
<dbReference type="InterPro" id="IPR001506">
    <property type="entry name" value="Peptidase_M12A"/>
</dbReference>
<keyword evidence="6" id="KW-1015">Disulfide bond</keyword>
<feature type="chain" id="PRO_5038008309" description="Metalloendopeptidase" evidence="10">
    <location>
        <begin position="16"/>
        <end position="440"/>
    </location>
</feature>
<name>A0A914AJR5_PATMI</name>
<dbReference type="Gene3D" id="2.60.120.290">
    <property type="entry name" value="Spermadhesin, CUB domain"/>
    <property type="match status" value="1"/>
</dbReference>
<dbReference type="CDD" id="cd04280">
    <property type="entry name" value="ZnMc_astacin_like"/>
    <property type="match status" value="1"/>
</dbReference>
<keyword evidence="3 7" id="KW-0378">Hydrolase</keyword>
<evidence type="ECO:0000313" key="12">
    <source>
        <dbReference type="EnsemblMetazoa" id="XP_038063659.1"/>
    </source>
</evidence>
<dbReference type="OMA" id="CATCVCP"/>
<keyword evidence="5 7" id="KW-0482">Metalloprotease</keyword>
<evidence type="ECO:0000256" key="6">
    <source>
        <dbReference type="ARBA" id="ARBA00023157"/>
    </source>
</evidence>
<dbReference type="SMART" id="SM00235">
    <property type="entry name" value="ZnMc"/>
    <property type="match status" value="1"/>
</dbReference>
<organism evidence="12 13">
    <name type="scientific">Patiria miniata</name>
    <name type="common">Bat star</name>
    <name type="synonym">Asterina miniata</name>
    <dbReference type="NCBI Taxonomy" id="46514"/>
    <lineage>
        <taxon>Eukaryota</taxon>
        <taxon>Metazoa</taxon>
        <taxon>Echinodermata</taxon>
        <taxon>Eleutherozoa</taxon>
        <taxon>Asterozoa</taxon>
        <taxon>Asteroidea</taxon>
        <taxon>Valvatacea</taxon>
        <taxon>Valvatida</taxon>
        <taxon>Asterinidae</taxon>
        <taxon>Patiria</taxon>
    </lineage>
</organism>
<dbReference type="GO" id="GO:0004222">
    <property type="term" value="F:metalloendopeptidase activity"/>
    <property type="evidence" value="ECO:0007669"/>
    <property type="project" value="UniProtKB-UniRule"/>
</dbReference>
<dbReference type="AlphaFoldDB" id="A0A914AJR5"/>
<comment type="cofactor">
    <cofactor evidence="7 8">
        <name>Zn(2+)</name>
        <dbReference type="ChEBI" id="CHEBI:29105"/>
    </cofactor>
    <text evidence="7 8">Binds 1 zinc ion per subunit.</text>
</comment>
<dbReference type="Gene3D" id="3.40.390.10">
    <property type="entry name" value="Collagenase (Catalytic Domain)"/>
    <property type="match status" value="1"/>
</dbReference>
<evidence type="ECO:0000256" key="8">
    <source>
        <dbReference type="RuleBase" id="RU361183"/>
    </source>
</evidence>
<evidence type="ECO:0000256" key="2">
    <source>
        <dbReference type="ARBA" id="ARBA00022723"/>
    </source>
</evidence>
<dbReference type="SUPFAM" id="SSF49854">
    <property type="entry name" value="Spermadhesin, CUB domain"/>
    <property type="match status" value="1"/>
</dbReference>
<evidence type="ECO:0000256" key="9">
    <source>
        <dbReference type="SAM" id="MobiDB-lite"/>
    </source>
</evidence>
<feature type="compositionally biased region" description="Basic and acidic residues" evidence="9">
    <location>
        <begin position="25"/>
        <end position="63"/>
    </location>
</feature>
<feature type="binding site" evidence="7">
    <location>
        <position position="190"/>
    </location>
    <ligand>
        <name>Zn(2+)</name>
        <dbReference type="ChEBI" id="CHEBI:29105"/>
        <note>catalytic</note>
    </ligand>
</feature>
<evidence type="ECO:0000256" key="7">
    <source>
        <dbReference type="PROSITE-ProRule" id="PRU01211"/>
    </source>
</evidence>
<feature type="signal peptide" evidence="10">
    <location>
        <begin position="1"/>
        <end position="15"/>
    </location>
</feature>
<dbReference type="InterPro" id="IPR024079">
    <property type="entry name" value="MetalloPept_cat_dom_sf"/>
</dbReference>
<dbReference type="PANTHER" id="PTHR10127:SF780">
    <property type="entry name" value="METALLOENDOPEPTIDASE"/>
    <property type="match status" value="1"/>
</dbReference>
<evidence type="ECO:0000259" key="11">
    <source>
        <dbReference type="PROSITE" id="PS51864"/>
    </source>
</evidence>
<dbReference type="Pfam" id="PF00431">
    <property type="entry name" value="CUB"/>
    <property type="match status" value="1"/>
</dbReference>
<evidence type="ECO:0000313" key="13">
    <source>
        <dbReference type="Proteomes" id="UP000887568"/>
    </source>
</evidence>
<dbReference type="GeneID" id="119734304"/>
<reference evidence="12" key="1">
    <citation type="submission" date="2022-11" db="UniProtKB">
        <authorList>
            <consortium name="EnsemblMetazoa"/>
        </authorList>
    </citation>
    <scope>IDENTIFICATION</scope>
</reference>
<proteinExistence type="predicted"/>
<dbReference type="InterPro" id="IPR035914">
    <property type="entry name" value="Sperma_CUB_dom_sf"/>
</dbReference>
<evidence type="ECO:0000256" key="1">
    <source>
        <dbReference type="ARBA" id="ARBA00022670"/>
    </source>
</evidence>
<dbReference type="PROSITE" id="PS00022">
    <property type="entry name" value="EGF_1"/>
    <property type="match status" value="1"/>
</dbReference>
<sequence length="440" mass="49218">MRLILLAMFVACALAASTNRVRRGSPFEKGDRKGPPAKETPDHEGEDKDRPIRRADNPFEKGKRPGAPKKLKPDAEGEDKHSVARRSAPATWDAGKLCYLFVDGFGDAQMKTNVRRAMDRFEAVSCVTFIEADTGDSSCTSSTSPKIEIKNDKAGCWADVGCHPTLNRVNVATTCDPYDQIGVLMHELFHAMGRYHEHTRPDRDQFVTILYGNIKEDQEHNFEKHSSADFLTYGIKYDYESIMHYGTSFFAKSSGPTLEVKDPLFANKIGKQKDFSTRDILYLNNMYQCYNGDPSPCEHRGARKADGSCYCIHPFTGQDCQDVASGVEVFENDGSAAIIVKSLNYPDDYPLNTKTETLLKCTDASKKAQMEILDFAIEGYGCYYDKFTYTIMGNDLYPDVKCEDQLAGKTVTAEDSSILITLSSDDMYTFKGYKISFTCV</sequence>
<evidence type="ECO:0000256" key="5">
    <source>
        <dbReference type="ARBA" id="ARBA00023049"/>
    </source>
</evidence>
<dbReference type="EnsemblMetazoa" id="XM_038207731.1">
    <property type="protein sequence ID" value="XP_038063659.1"/>
    <property type="gene ID" value="LOC119734304"/>
</dbReference>
<dbReference type="GO" id="GO:0006508">
    <property type="term" value="P:proteolysis"/>
    <property type="evidence" value="ECO:0007669"/>
    <property type="project" value="UniProtKB-KW"/>
</dbReference>
<feature type="binding site" evidence="7">
    <location>
        <position position="196"/>
    </location>
    <ligand>
        <name>Zn(2+)</name>
        <dbReference type="ChEBI" id="CHEBI:29105"/>
        <note>catalytic</note>
    </ligand>
</feature>
<dbReference type="OrthoDB" id="291007at2759"/>
<dbReference type="SUPFAM" id="SSF55486">
    <property type="entry name" value="Metalloproteases ('zincins'), catalytic domain"/>
    <property type="match status" value="1"/>
</dbReference>
<dbReference type="InterPro" id="IPR006026">
    <property type="entry name" value="Peptidase_Metallo"/>
</dbReference>